<evidence type="ECO:0000256" key="8">
    <source>
        <dbReference type="ARBA" id="ARBA00022777"/>
    </source>
</evidence>
<dbReference type="InterPro" id="IPR002606">
    <property type="entry name" value="Riboflavin_kinase_bac"/>
</dbReference>
<dbReference type="NCBIfam" id="NF004161">
    <property type="entry name" value="PRK05627.1-4"/>
    <property type="match status" value="1"/>
</dbReference>
<evidence type="ECO:0000256" key="10">
    <source>
        <dbReference type="ARBA" id="ARBA00022840"/>
    </source>
</evidence>
<comment type="catalytic activity">
    <reaction evidence="12 14">
        <text>riboflavin + ATP = FMN + ADP + H(+)</text>
        <dbReference type="Rhea" id="RHEA:14357"/>
        <dbReference type="ChEBI" id="CHEBI:15378"/>
        <dbReference type="ChEBI" id="CHEBI:30616"/>
        <dbReference type="ChEBI" id="CHEBI:57986"/>
        <dbReference type="ChEBI" id="CHEBI:58210"/>
        <dbReference type="ChEBI" id="CHEBI:456216"/>
        <dbReference type="EC" id="2.7.1.26"/>
    </reaction>
</comment>
<keyword evidence="11" id="KW-0511">Multifunctional enzyme</keyword>
<dbReference type="Gene3D" id="2.40.30.30">
    <property type="entry name" value="Riboflavin kinase-like"/>
    <property type="match status" value="1"/>
</dbReference>
<dbReference type="InterPro" id="IPR015865">
    <property type="entry name" value="Riboflavin_kinase_bac/euk"/>
</dbReference>
<keyword evidence="5 14" id="KW-0808">Transferase</keyword>
<dbReference type="Proteomes" id="UP001285636">
    <property type="component" value="Unassembled WGS sequence"/>
</dbReference>
<evidence type="ECO:0000256" key="3">
    <source>
        <dbReference type="ARBA" id="ARBA00022630"/>
    </source>
</evidence>
<dbReference type="PIRSF" id="PIRSF004491">
    <property type="entry name" value="FAD_Synth"/>
    <property type="match status" value="1"/>
</dbReference>
<keyword evidence="7 14" id="KW-0547">Nucleotide-binding</keyword>
<dbReference type="PANTHER" id="PTHR22749:SF6">
    <property type="entry name" value="RIBOFLAVIN KINASE"/>
    <property type="match status" value="1"/>
</dbReference>
<dbReference type="Pfam" id="PF06574">
    <property type="entry name" value="FAD_syn"/>
    <property type="match status" value="1"/>
</dbReference>
<keyword evidence="4 14" id="KW-0288">FMN</keyword>
<dbReference type="GO" id="GO:0005524">
    <property type="term" value="F:ATP binding"/>
    <property type="evidence" value="ECO:0007669"/>
    <property type="project" value="UniProtKB-UniRule"/>
</dbReference>
<dbReference type="InterPro" id="IPR023468">
    <property type="entry name" value="Riboflavin_kinase"/>
</dbReference>
<dbReference type="InterPro" id="IPR004821">
    <property type="entry name" value="Cyt_trans-like"/>
</dbReference>
<accession>A0AAJ2NLB5</accession>
<dbReference type="InterPro" id="IPR015864">
    <property type="entry name" value="FAD_synthase"/>
</dbReference>
<proteinExistence type="inferred from homology"/>
<comment type="similarity">
    <text evidence="14">Belongs to the ribF family.</text>
</comment>
<sequence>MDTIYLHHPIEANTLKKRPIVLALGYFDGVHIGHKKVIETACRQAAKLGVEAAVMTFHPHPKEVLRKEAHPMPYLTPLPLKEKKIAELGVDTLYVVNFTKEFASLTPQQFVDDYIISLDAVHVVAGFDFTYGSLGKGTMETLVFHSRNKFDQTTVSKVEQGDIKISSTKIRELIEEGSVEKIPAYLGEPYYVLGKVVDGDKRGRTIGFPTANVAAIDRMKIPKTGVYAVRFQVKGNWYNGVCNIGYKPTFNQEKKEPTIEVNIFDFNQEIYGEQAVVVFERRIRAEKKFNEINELISQINKDKEEAIEYFAEKSC</sequence>
<dbReference type="InterPro" id="IPR023465">
    <property type="entry name" value="Riboflavin_kinase_dom_sf"/>
</dbReference>
<evidence type="ECO:0000259" key="15">
    <source>
        <dbReference type="SMART" id="SM00904"/>
    </source>
</evidence>
<dbReference type="SUPFAM" id="SSF82114">
    <property type="entry name" value="Riboflavin kinase-like"/>
    <property type="match status" value="1"/>
</dbReference>
<dbReference type="NCBIfam" id="TIGR00125">
    <property type="entry name" value="cyt_tran_rel"/>
    <property type="match status" value="1"/>
</dbReference>
<evidence type="ECO:0000256" key="1">
    <source>
        <dbReference type="ARBA" id="ARBA00004726"/>
    </source>
</evidence>
<keyword evidence="10 14" id="KW-0067">ATP-binding</keyword>
<dbReference type="NCBIfam" id="TIGR00083">
    <property type="entry name" value="ribF"/>
    <property type="match status" value="1"/>
</dbReference>
<reference evidence="16" key="1">
    <citation type="submission" date="2023-10" db="EMBL/GenBank/DDBJ databases">
        <title>Screening of Alkalihalophilus pseudofirmusBZ-TG-HK211 and Its Alleviation of Salt Stress on Rapeseed Growth.</title>
        <authorList>
            <person name="Zhao B."/>
            <person name="Guo T."/>
        </authorList>
    </citation>
    <scope>NUCLEOTIDE SEQUENCE</scope>
    <source>
        <strain evidence="16">BZ-TG-HK211</strain>
    </source>
</reference>
<organism evidence="16 17">
    <name type="scientific">Alkalihalophilus pseudofirmus</name>
    <name type="common">Bacillus pseudofirmus</name>
    <dbReference type="NCBI Taxonomy" id="79885"/>
    <lineage>
        <taxon>Bacteria</taxon>
        <taxon>Bacillati</taxon>
        <taxon>Bacillota</taxon>
        <taxon>Bacilli</taxon>
        <taxon>Bacillales</taxon>
        <taxon>Bacillaceae</taxon>
        <taxon>Alkalihalophilus</taxon>
    </lineage>
</organism>
<dbReference type="NCBIfam" id="NF004160">
    <property type="entry name" value="PRK05627.1-3"/>
    <property type="match status" value="1"/>
</dbReference>
<evidence type="ECO:0000256" key="12">
    <source>
        <dbReference type="ARBA" id="ARBA00047880"/>
    </source>
</evidence>
<feature type="domain" description="Riboflavin kinase" evidence="15">
    <location>
        <begin position="185"/>
        <end position="311"/>
    </location>
</feature>
<dbReference type="CDD" id="cd02064">
    <property type="entry name" value="FAD_synthetase_N"/>
    <property type="match status" value="1"/>
</dbReference>
<evidence type="ECO:0000256" key="14">
    <source>
        <dbReference type="PIRNR" id="PIRNR004491"/>
    </source>
</evidence>
<evidence type="ECO:0000313" key="16">
    <source>
        <dbReference type="EMBL" id="MDV2885229.1"/>
    </source>
</evidence>
<evidence type="ECO:0000256" key="7">
    <source>
        <dbReference type="ARBA" id="ARBA00022741"/>
    </source>
</evidence>
<keyword evidence="6 14" id="KW-0548">Nucleotidyltransferase</keyword>
<dbReference type="GO" id="GO:0006747">
    <property type="term" value="P:FAD biosynthetic process"/>
    <property type="evidence" value="ECO:0007669"/>
    <property type="project" value="UniProtKB-UniRule"/>
</dbReference>
<comment type="pathway">
    <text evidence="2 14">Cofactor biosynthesis; FMN biosynthesis; FMN from riboflavin (ATP route): step 1/1.</text>
</comment>
<dbReference type="EC" id="2.7.7.2" evidence="14"/>
<gene>
    <name evidence="16" type="primary">ribF</name>
    <name evidence="16" type="ORF">RYX45_08545</name>
</gene>
<dbReference type="SMART" id="SM00904">
    <property type="entry name" value="Flavokinase"/>
    <property type="match status" value="1"/>
</dbReference>
<keyword evidence="3 14" id="KW-0285">Flavoprotein</keyword>
<dbReference type="RefSeq" id="WP_012959343.1">
    <property type="nucleotide sequence ID" value="NZ_CP117835.1"/>
</dbReference>
<dbReference type="GO" id="GO:0009231">
    <property type="term" value="P:riboflavin biosynthetic process"/>
    <property type="evidence" value="ECO:0007669"/>
    <property type="project" value="InterPro"/>
</dbReference>
<comment type="caution">
    <text evidence="16">The sequence shown here is derived from an EMBL/GenBank/DDBJ whole genome shotgun (WGS) entry which is preliminary data.</text>
</comment>
<evidence type="ECO:0000256" key="13">
    <source>
        <dbReference type="ARBA" id="ARBA00049494"/>
    </source>
</evidence>
<keyword evidence="9 14" id="KW-0274">FAD</keyword>
<evidence type="ECO:0000313" key="17">
    <source>
        <dbReference type="Proteomes" id="UP001285636"/>
    </source>
</evidence>
<evidence type="ECO:0000256" key="4">
    <source>
        <dbReference type="ARBA" id="ARBA00022643"/>
    </source>
</evidence>
<evidence type="ECO:0000256" key="11">
    <source>
        <dbReference type="ARBA" id="ARBA00023268"/>
    </source>
</evidence>
<evidence type="ECO:0000256" key="5">
    <source>
        <dbReference type="ARBA" id="ARBA00022679"/>
    </source>
</evidence>
<dbReference type="AlphaFoldDB" id="A0AAJ2NLB5"/>
<dbReference type="FunFam" id="3.40.50.620:FF:000021">
    <property type="entry name" value="Riboflavin biosynthesis protein"/>
    <property type="match status" value="1"/>
</dbReference>
<dbReference type="InterPro" id="IPR014729">
    <property type="entry name" value="Rossmann-like_a/b/a_fold"/>
</dbReference>
<evidence type="ECO:0000256" key="9">
    <source>
        <dbReference type="ARBA" id="ARBA00022827"/>
    </source>
</evidence>
<dbReference type="PANTHER" id="PTHR22749">
    <property type="entry name" value="RIBOFLAVIN KINASE/FMN ADENYLYLTRANSFERASE"/>
    <property type="match status" value="1"/>
</dbReference>
<comment type="catalytic activity">
    <reaction evidence="13 14">
        <text>FMN + ATP + H(+) = FAD + diphosphate</text>
        <dbReference type="Rhea" id="RHEA:17237"/>
        <dbReference type="ChEBI" id="CHEBI:15378"/>
        <dbReference type="ChEBI" id="CHEBI:30616"/>
        <dbReference type="ChEBI" id="CHEBI:33019"/>
        <dbReference type="ChEBI" id="CHEBI:57692"/>
        <dbReference type="ChEBI" id="CHEBI:58210"/>
        <dbReference type="EC" id="2.7.7.2"/>
    </reaction>
</comment>
<dbReference type="GO" id="GO:0009398">
    <property type="term" value="P:FMN biosynthetic process"/>
    <property type="evidence" value="ECO:0007669"/>
    <property type="project" value="UniProtKB-UniRule"/>
</dbReference>
<dbReference type="GO" id="GO:0008531">
    <property type="term" value="F:riboflavin kinase activity"/>
    <property type="evidence" value="ECO:0007669"/>
    <property type="project" value="UniProtKB-UniRule"/>
</dbReference>
<dbReference type="EMBL" id="JAWJAY010000001">
    <property type="protein sequence ID" value="MDV2885229.1"/>
    <property type="molecule type" value="Genomic_DNA"/>
</dbReference>
<dbReference type="FunFam" id="2.40.30.30:FF:000004">
    <property type="entry name" value="Riboflavin biosynthesis protein"/>
    <property type="match status" value="1"/>
</dbReference>
<dbReference type="Pfam" id="PF01687">
    <property type="entry name" value="Flavokinase"/>
    <property type="match status" value="1"/>
</dbReference>
<dbReference type="SUPFAM" id="SSF52374">
    <property type="entry name" value="Nucleotidylyl transferase"/>
    <property type="match status" value="1"/>
</dbReference>
<name>A0AAJ2NLB5_ALKPS</name>
<evidence type="ECO:0000256" key="6">
    <source>
        <dbReference type="ARBA" id="ARBA00022695"/>
    </source>
</evidence>
<dbReference type="EC" id="2.7.1.26" evidence="14"/>
<comment type="pathway">
    <text evidence="1 14">Cofactor biosynthesis; FAD biosynthesis; FAD from FMN: step 1/1.</text>
</comment>
<dbReference type="GO" id="GO:0003919">
    <property type="term" value="F:FMN adenylyltransferase activity"/>
    <property type="evidence" value="ECO:0007669"/>
    <property type="project" value="UniProtKB-UniRule"/>
</dbReference>
<protein>
    <recommendedName>
        <fullName evidence="14">Riboflavin biosynthesis protein</fullName>
    </recommendedName>
    <domain>
        <recommendedName>
            <fullName evidence="14">Riboflavin kinase</fullName>
            <ecNumber evidence="14">2.7.1.26</ecNumber>
        </recommendedName>
        <alternativeName>
            <fullName evidence="14">Flavokinase</fullName>
        </alternativeName>
    </domain>
    <domain>
        <recommendedName>
            <fullName evidence="14">FMN adenylyltransferase</fullName>
            <ecNumber evidence="14">2.7.7.2</ecNumber>
        </recommendedName>
        <alternativeName>
            <fullName evidence="14">FAD pyrophosphorylase</fullName>
        </alternativeName>
        <alternativeName>
            <fullName evidence="14">FAD synthase</fullName>
        </alternativeName>
    </domain>
</protein>
<keyword evidence="8 14" id="KW-0418">Kinase</keyword>
<evidence type="ECO:0000256" key="2">
    <source>
        <dbReference type="ARBA" id="ARBA00005201"/>
    </source>
</evidence>
<dbReference type="Gene3D" id="3.40.50.620">
    <property type="entry name" value="HUPs"/>
    <property type="match status" value="1"/>
</dbReference>